<feature type="compositionally biased region" description="Polar residues" evidence="2">
    <location>
        <begin position="125"/>
        <end position="135"/>
    </location>
</feature>
<dbReference type="STRING" id="1344416.A0A139B087"/>
<feature type="region of interest" description="Disordered" evidence="2">
    <location>
        <begin position="45"/>
        <end position="67"/>
    </location>
</feature>
<feature type="compositionally biased region" description="Pro residues" evidence="2">
    <location>
        <begin position="746"/>
        <end position="756"/>
    </location>
</feature>
<dbReference type="Gene3D" id="1.10.472.80">
    <property type="entry name" value="Ypt/Rab-GAP domain of gyp1p, domain 3"/>
    <property type="match status" value="1"/>
</dbReference>
<dbReference type="InterPro" id="IPR050302">
    <property type="entry name" value="Rab_GAP_TBC_domain"/>
</dbReference>
<feature type="region of interest" description="Disordered" evidence="2">
    <location>
        <begin position="790"/>
        <end position="822"/>
    </location>
</feature>
<dbReference type="InterPro" id="IPR000195">
    <property type="entry name" value="Rab-GAP-TBC_dom"/>
</dbReference>
<feature type="compositionally biased region" description="Acidic residues" evidence="2">
    <location>
        <begin position="164"/>
        <end position="185"/>
    </location>
</feature>
<feature type="region of interest" description="Disordered" evidence="2">
    <location>
        <begin position="95"/>
        <end position="226"/>
    </location>
</feature>
<dbReference type="Gene3D" id="1.10.8.270">
    <property type="entry name" value="putative rabgap domain of human tbc1 domain family member 14 like domains"/>
    <property type="match status" value="1"/>
</dbReference>
<dbReference type="AlphaFoldDB" id="A0A139B087"/>
<dbReference type="PANTHER" id="PTHR47219:SF9">
    <property type="entry name" value="GTPASE ACTIVATING PROTEIN AND CENTROSOME-ASSOCIATED, ISOFORM B"/>
    <property type="match status" value="1"/>
</dbReference>
<evidence type="ECO:0000313" key="5">
    <source>
        <dbReference type="Proteomes" id="UP000070544"/>
    </source>
</evidence>
<sequence>MADVGAGAAHSRRDSSPDFLRTLQAMEGDSLGDLGSASVESLDAPAGGATLRTSGNLVAPTTDQGGIRTARKAATFAGSAGMPLGRAGVGSAGMGAGGSRNGSGGLLAPSAIRPGHSAGSGLAPPTTSQAQTLQMPGSGGSGHPDPLNRPISPSITRALFGASDSDEDNDDDQTAILSDDPDNAEVDVGATRLPDIMPDSPAQSPSSTPLRLPSSPFPQHLSGTSLSREPSLLRLLESQNASLSSDPKAISLRSGRVHASAATISKLAASTGITVKRRKSLVRGHPPPEFFLQPLPSLAAPRSQTETTFWVALADNPSRLPPRDIARRVRQSGPPPDMRVAVWRALCDAHEVEQDCAALYASAQDEPSAYDKIVAGDVSRTFPHVPEFRAVSPTPASSSTGGVGANGSNTGAPAHPGPTIPSPAVALQRRNKDPTPTSSATAGLSSLSLSSAAAASSTPSPNPPPSLLPSLTAVLHAYSLYDHQVGYCQGMSFVAGFLLWQGASPLQSFACLARIMEGWPPVASSVPLRSGRGGAYAMRAMYTPGMPGLHLFLDLVDHFAGVLCPAVQAHLDAAGVAPASYAAQWALTLFASSFPRGFVERVWDLVMAGCDDPDRPTMYHPLPALVRLSCAVMARAGTFVTVTRDTERILDAMRGGNVCRDEEACMAVWQTAEGFRDGCGEREVAAIVDAWKTGKAVPRSQKGSESGPAGGGTAGSGKRPPPPTVPTQTRTPNRVDSTGPAVAALSPPPAAGPSPPRKVSAVAQALWSVAGAVGSVTATVGSGVAAARSESVGSAGGSSSGVLSNGTSSPPPSSSAAAAASSAAQVLLEHTVAAQKAEIVQLEREKSDLEHLVKLQRGEIEGLRRERDALAGLVEGMGRDRRERREPRERGDRIERRREKDSPAGSATRLADVGGKAG</sequence>
<evidence type="ECO:0000259" key="3">
    <source>
        <dbReference type="PROSITE" id="PS50086"/>
    </source>
</evidence>
<feature type="region of interest" description="Disordered" evidence="2">
    <location>
        <begin position="694"/>
        <end position="757"/>
    </location>
</feature>
<dbReference type="EMBL" id="KQ965731">
    <property type="protein sequence ID" value="KXS22401.1"/>
    <property type="molecule type" value="Genomic_DNA"/>
</dbReference>
<dbReference type="PROSITE" id="PS50086">
    <property type="entry name" value="TBC_RABGAP"/>
    <property type="match status" value="1"/>
</dbReference>
<accession>A0A139B087</accession>
<dbReference type="SMART" id="SM00164">
    <property type="entry name" value="TBC"/>
    <property type="match status" value="1"/>
</dbReference>
<evidence type="ECO:0000256" key="2">
    <source>
        <dbReference type="SAM" id="MobiDB-lite"/>
    </source>
</evidence>
<dbReference type="Pfam" id="PF00566">
    <property type="entry name" value="RabGAP-TBC"/>
    <property type="match status" value="1"/>
</dbReference>
<feature type="compositionally biased region" description="Gly residues" evidence="2">
    <location>
        <begin position="95"/>
        <end position="105"/>
    </location>
</feature>
<feature type="compositionally biased region" description="Polar residues" evidence="2">
    <location>
        <begin position="51"/>
        <end position="64"/>
    </location>
</feature>
<dbReference type="OrthoDB" id="295078at2759"/>
<keyword evidence="5" id="KW-1185">Reference proteome</keyword>
<organism evidence="4 5">
    <name type="scientific">Gonapodya prolifera (strain JEL478)</name>
    <name type="common">Monoblepharis prolifera</name>
    <dbReference type="NCBI Taxonomy" id="1344416"/>
    <lineage>
        <taxon>Eukaryota</taxon>
        <taxon>Fungi</taxon>
        <taxon>Fungi incertae sedis</taxon>
        <taxon>Chytridiomycota</taxon>
        <taxon>Chytridiomycota incertae sedis</taxon>
        <taxon>Monoblepharidomycetes</taxon>
        <taxon>Monoblepharidales</taxon>
        <taxon>Gonapodyaceae</taxon>
        <taxon>Gonapodya</taxon>
    </lineage>
</organism>
<evidence type="ECO:0000313" key="4">
    <source>
        <dbReference type="EMBL" id="KXS22401.1"/>
    </source>
</evidence>
<dbReference type="Proteomes" id="UP000070544">
    <property type="component" value="Unassembled WGS sequence"/>
</dbReference>
<reference evidence="4 5" key="1">
    <citation type="journal article" date="2015" name="Genome Biol. Evol.">
        <title>Phylogenomic analyses indicate that early fungi evolved digesting cell walls of algal ancestors of land plants.</title>
        <authorList>
            <person name="Chang Y."/>
            <person name="Wang S."/>
            <person name="Sekimoto S."/>
            <person name="Aerts A.L."/>
            <person name="Choi C."/>
            <person name="Clum A."/>
            <person name="LaButti K.M."/>
            <person name="Lindquist E.A."/>
            <person name="Yee Ngan C."/>
            <person name="Ohm R.A."/>
            <person name="Salamov A.A."/>
            <person name="Grigoriev I.V."/>
            <person name="Spatafora J.W."/>
            <person name="Berbee M.L."/>
        </authorList>
    </citation>
    <scope>NUCLEOTIDE SEQUENCE [LARGE SCALE GENOMIC DNA]</scope>
    <source>
        <strain evidence="4 5">JEL478</strain>
    </source>
</reference>
<feature type="region of interest" description="Disordered" evidence="2">
    <location>
        <begin position="875"/>
        <end position="918"/>
    </location>
</feature>
<gene>
    <name evidence="4" type="ORF">M427DRAFT_150692</name>
</gene>
<feature type="compositionally biased region" description="Low complexity" evidence="2">
    <location>
        <begin position="204"/>
        <end position="218"/>
    </location>
</feature>
<feature type="compositionally biased region" description="Polar residues" evidence="2">
    <location>
        <begin position="394"/>
        <end position="411"/>
    </location>
</feature>
<feature type="compositionally biased region" description="Low complexity" evidence="2">
    <location>
        <begin position="800"/>
        <end position="822"/>
    </location>
</feature>
<protein>
    <recommendedName>
        <fullName evidence="3">Rab-GAP TBC domain-containing protein</fullName>
    </recommendedName>
</protein>
<feature type="compositionally biased region" description="Low complexity" evidence="2">
    <location>
        <begin position="434"/>
        <end position="443"/>
    </location>
</feature>
<name>A0A139B087_GONPJ</name>
<feature type="compositionally biased region" description="Basic and acidic residues" evidence="2">
    <location>
        <begin position="877"/>
        <end position="902"/>
    </location>
</feature>
<evidence type="ECO:0000256" key="1">
    <source>
        <dbReference type="SAM" id="Coils"/>
    </source>
</evidence>
<proteinExistence type="predicted"/>
<dbReference type="PANTHER" id="PTHR47219">
    <property type="entry name" value="RAB GTPASE-ACTIVATING PROTEIN 1-LIKE"/>
    <property type="match status" value="1"/>
</dbReference>
<feature type="coiled-coil region" evidence="1">
    <location>
        <begin position="825"/>
        <end position="866"/>
    </location>
</feature>
<keyword evidence="1" id="KW-0175">Coiled coil</keyword>
<feature type="domain" description="Rab-GAP TBC" evidence="3">
    <location>
        <begin position="333"/>
        <end position="610"/>
    </location>
</feature>
<feature type="region of interest" description="Disordered" evidence="2">
    <location>
        <begin position="387"/>
        <end position="443"/>
    </location>
</feature>
<dbReference type="SUPFAM" id="SSF47923">
    <property type="entry name" value="Ypt/Rab-GAP domain of gyp1p"/>
    <property type="match status" value="1"/>
</dbReference>
<dbReference type="InterPro" id="IPR035969">
    <property type="entry name" value="Rab-GAP_TBC_sf"/>
</dbReference>